<evidence type="ECO:0008006" key="2">
    <source>
        <dbReference type="Google" id="ProtNLM"/>
    </source>
</evidence>
<dbReference type="EMBL" id="JAAGMN010009780">
    <property type="protein sequence ID" value="NEE22431.1"/>
    <property type="molecule type" value="Genomic_DNA"/>
</dbReference>
<reference evidence="1" key="1">
    <citation type="submission" date="2020-01" db="EMBL/GenBank/DDBJ databases">
        <title>Insect and environment-associated Actinomycetes.</title>
        <authorList>
            <person name="Currrie C."/>
            <person name="Chevrette M."/>
            <person name="Carlson C."/>
            <person name="Stubbendieck R."/>
            <person name="Wendt-Pienkowski E."/>
        </authorList>
    </citation>
    <scope>NUCLEOTIDE SEQUENCE</scope>
    <source>
        <strain evidence="1">SID7499</strain>
    </source>
</reference>
<dbReference type="PANTHER" id="PTHR43105">
    <property type="entry name" value="RESPIRATORY NITRATE REDUCTASE"/>
    <property type="match status" value="1"/>
</dbReference>
<accession>A0A6G3XXE6</accession>
<evidence type="ECO:0000313" key="1">
    <source>
        <dbReference type="EMBL" id="NEE22431.1"/>
    </source>
</evidence>
<sequence length="74" mass="8111">MGLTQHKHSVPTIREVVNFLLLRGNIGRPGAGVCPVRGHSNVQGDRTMGIFERPAPAFLDALDKEFGITSPRHH</sequence>
<feature type="non-terminal residue" evidence="1">
    <location>
        <position position="74"/>
    </location>
</feature>
<dbReference type="InterPro" id="IPR050123">
    <property type="entry name" value="Prok_molybdopt-oxidoreductase"/>
</dbReference>
<proteinExistence type="predicted"/>
<dbReference type="GO" id="GO:0016020">
    <property type="term" value="C:membrane"/>
    <property type="evidence" value="ECO:0007669"/>
    <property type="project" value="TreeGrafter"/>
</dbReference>
<protein>
    <recommendedName>
        <fullName evidence="2">Molybdopterin-dependent oxidoreductase</fullName>
    </recommendedName>
</protein>
<dbReference type="SUPFAM" id="SSF53706">
    <property type="entry name" value="Formate dehydrogenase/DMSO reductase, domains 1-3"/>
    <property type="match status" value="1"/>
</dbReference>
<dbReference type="AlphaFoldDB" id="A0A6G3XXE6"/>
<dbReference type="Gene3D" id="3.40.228.10">
    <property type="entry name" value="Dimethylsulfoxide Reductase, domain 2"/>
    <property type="match status" value="1"/>
</dbReference>
<gene>
    <name evidence="1" type="ORF">G3M58_90215</name>
</gene>
<comment type="caution">
    <text evidence="1">The sequence shown here is derived from an EMBL/GenBank/DDBJ whole genome shotgun (WGS) entry which is preliminary data.</text>
</comment>
<dbReference type="PANTHER" id="PTHR43105:SF4">
    <property type="entry name" value="PROTEIN YDEP"/>
    <property type="match status" value="1"/>
</dbReference>
<name>A0A6G3XXE6_9ACTN</name>
<feature type="non-terminal residue" evidence="1">
    <location>
        <position position="1"/>
    </location>
</feature>
<organism evidence="1">
    <name type="scientific">Streptomyces sp. SID7499</name>
    <dbReference type="NCBI Taxonomy" id="2706086"/>
    <lineage>
        <taxon>Bacteria</taxon>
        <taxon>Bacillati</taxon>
        <taxon>Actinomycetota</taxon>
        <taxon>Actinomycetes</taxon>
        <taxon>Kitasatosporales</taxon>
        <taxon>Streptomycetaceae</taxon>
        <taxon>Streptomyces</taxon>
    </lineage>
</organism>